<dbReference type="NCBIfam" id="TIGR03125">
    <property type="entry name" value="citrate_citG"/>
    <property type="match status" value="1"/>
</dbReference>
<keyword evidence="8" id="KW-1185">Reference proteome</keyword>
<evidence type="ECO:0000313" key="7">
    <source>
        <dbReference type="EMBL" id="SHK31277.1"/>
    </source>
</evidence>
<dbReference type="PANTHER" id="PTHR30201">
    <property type="entry name" value="TRIPHOSPHORIBOSYL-DEPHOSPHO-COA SYNTHASE"/>
    <property type="match status" value="1"/>
</dbReference>
<evidence type="ECO:0000256" key="1">
    <source>
        <dbReference type="ARBA" id="ARBA00001210"/>
    </source>
</evidence>
<dbReference type="GO" id="GO:0046917">
    <property type="term" value="F:triphosphoribosyl-dephospho-CoA synthase activity"/>
    <property type="evidence" value="ECO:0007669"/>
    <property type="project" value="UniProtKB-UniRule"/>
</dbReference>
<dbReference type="Gene3D" id="1.10.4200.10">
    <property type="entry name" value="Triphosphoribosyl-dephospho-CoA protein"/>
    <property type="match status" value="1"/>
</dbReference>
<sequence>MTISMKMGKEDVVKNLGKFSLKSMLYEVSCYPSPGLVSPISNGAHKDMDHFTFLDSVAAIGAYLYKFAERGFNEEEPKEIFQQIRNIGLEAEKAMMDCTKGVNTYKGMIFLMGISLAATAKAIFNGEDFEQIPSIIASMTEGIVEKELASKVNVDNNSTYGERIYKKYGIPGVRGEVQCGLSIIFERTLSYYEEKEYLDEQERLVQTLVYIMSICDDTNILHRHDIDKLQYVKSMASGALELGGMETIEGRDAINDMDFKFSRDGISPGGSADLLAVTIFFSLVKKYMKRMS</sequence>
<dbReference type="EMBL" id="FRAD01000022">
    <property type="protein sequence ID" value="SHK31277.1"/>
    <property type="molecule type" value="Genomic_DNA"/>
</dbReference>
<feature type="transmembrane region" description="Helical" evidence="6">
    <location>
        <begin position="265"/>
        <end position="284"/>
    </location>
</feature>
<evidence type="ECO:0000256" key="5">
    <source>
        <dbReference type="HAMAP-Rule" id="MF_00397"/>
    </source>
</evidence>
<dbReference type="PANTHER" id="PTHR30201:SF2">
    <property type="entry name" value="2-(5''-TRIPHOSPHORIBOSYL)-3'-DEPHOSPHOCOENZYME-A SYNTHASE"/>
    <property type="match status" value="1"/>
</dbReference>
<gene>
    <name evidence="5" type="primary">citG</name>
    <name evidence="7" type="ORF">SAMN02745248_02275</name>
</gene>
<accession>A0A1M6RFZ2</accession>
<dbReference type="InterPro" id="IPR002736">
    <property type="entry name" value="CitG"/>
</dbReference>
<dbReference type="InterPro" id="IPR017551">
    <property type="entry name" value="TriPribosyl-deP-CoA_syn_CitG"/>
</dbReference>
<evidence type="ECO:0000256" key="2">
    <source>
        <dbReference type="ARBA" id="ARBA00022679"/>
    </source>
</evidence>
<proteinExistence type="inferred from homology"/>
<dbReference type="RefSeq" id="WP_242942379.1">
    <property type="nucleotide sequence ID" value="NZ_FRAD01000022.1"/>
</dbReference>
<comment type="catalytic activity">
    <reaction evidence="1 5">
        <text>3'-dephospho-CoA + ATP = 2'-(5''-triphospho-alpha-D-ribosyl)-3'-dephospho-CoA + adenine</text>
        <dbReference type="Rhea" id="RHEA:15117"/>
        <dbReference type="ChEBI" id="CHEBI:16708"/>
        <dbReference type="ChEBI" id="CHEBI:30616"/>
        <dbReference type="ChEBI" id="CHEBI:57328"/>
        <dbReference type="ChEBI" id="CHEBI:61378"/>
        <dbReference type="EC" id="2.4.2.52"/>
    </reaction>
</comment>
<protein>
    <recommendedName>
        <fullName evidence="5">Probable 2-(5''-triphosphoribosyl)-3'-dephosphocoenzyme-A synthase</fullName>
        <shortName evidence="5">2-(5''-triphosphoribosyl)-3'-dephospho-CoA synthase</shortName>
        <ecNumber evidence="5">2.4.2.52</ecNumber>
    </recommendedName>
</protein>
<keyword evidence="6" id="KW-1133">Transmembrane helix</keyword>
<dbReference type="Pfam" id="PF01874">
    <property type="entry name" value="CitG"/>
    <property type="match status" value="1"/>
</dbReference>
<keyword evidence="2 5" id="KW-0808">Transferase</keyword>
<keyword evidence="6" id="KW-0812">Transmembrane</keyword>
<dbReference type="STRING" id="1121331.SAMN02745248_02275"/>
<evidence type="ECO:0000256" key="6">
    <source>
        <dbReference type="SAM" id="Phobius"/>
    </source>
</evidence>
<organism evidence="7 8">
    <name type="scientific">Hathewaya proteolytica DSM 3090</name>
    <dbReference type="NCBI Taxonomy" id="1121331"/>
    <lineage>
        <taxon>Bacteria</taxon>
        <taxon>Bacillati</taxon>
        <taxon>Bacillota</taxon>
        <taxon>Clostridia</taxon>
        <taxon>Eubacteriales</taxon>
        <taxon>Clostridiaceae</taxon>
        <taxon>Hathewaya</taxon>
    </lineage>
</organism>
<dbReference type="GO" id="GO:0005524">
    <property type="term" value="F:ATP binding"/>
    <property type="evidence" value="ECO:0007669"/>
    <property type="project" value="UniProtKB-KW"/>
</dbReference>
<evidence type="ECO:0000256" key="3">
    <source>
        <dbReference type="ARBA" id="ARBA00022741"/>
    </source>
</evidence>
<dbReference type="HAMAP" id="MF_00397">
    <property type="entry name" value="CitG"/>
    <property type="match status" value="1"/>
</dbReference>
<dbReference type="GO" id="GO:0051191">
    <property type="term" value="P:prosthetic group biosynthetic process"/>
    <property type="evidence" value="ECO:0007669"/>
    <property type="project" value="TreeGrafter"/>
</dbReference>
<comment type="similarity">
    <text evidence="5">Belongs to the CitG/MdcB family.</text>
</comment>
<keyword evidence="6" id="KW-0472">Membrane</keyword>
<dbReference type="AlphaFoldDB" id="A0A1M6RFZ2"/>
<keyword evidence="3 5" id="KW-0547">Nucleotide-binding</keyword>
<dbReference type="EC" id="2.4.2.52" evidence="5"/>
<evidence type="ECO:0000313" key="8">
    <source>
        <dbReference type="Proteomes" id="UP000183952"/>
    </source>
</evidence>
<evidence type="ECO:0000256" key="4">
    <source>
        <dbReference type="ARBA" id="ARBA00022840"/>
    </source>
</evidence>
<name>A0A1M6RFZ2_9CLOT</name>
<keyword evidence="4 5" id="KW-0067">ATP-binding</keyword>
<reference evidence="7 8" key="1">
    <citation type="submission" date="2016-11" db="EMBL/GenBank/DDBJ databases">
        <authorList>
            <person name="Jaros S."/>
            <person name="Januszkiewicz K."/>
            <person name="Wedrychowicz H."/>
        </authorList>
    </citation>
    <scope>NUCLEOTIDE SEQUENCE [LARGE SCALE GENOMIC DNA]</scope>
    <source>
        <strain evidence="7 8">DSM 3090</strain>
    </source>
</reference>
<dbReference type="Proteomes" id="UP000183952">
    <property type="component" value="Unassembled WGS sequence"/>
</dbReference>